<protein>
    <submittedName>
        <fullName evidence="3">EamA family transporter</fullName>
    </submittedName>
</protein>
<dbReference type="InterPro" id="IPR037185">
    <property type="entry name" value="EmrE-like"/>
</dbReference>
<keyword evidence="1" id="KW-0812">Transmembrane</keyword>
<feature type="domain" description="EamA" evidence="2">
    <location>
        <begin position="6"/>
        <end position="138"/>
    </location>
</feature>
<organism evidence="3 4">
    <name type="scientific">Cohaesibacter celericrescens</name>
    <dbReference type="NCBI Taxonomy" id="2067669"/>
    <lineage>
        <taxon>Bacteria</taxon>
        <taxon>Pseudomonadati</taxon>
        <taxon>Pseudomonadota</taxon>
        <taxon>Alphaproteobacteria</taxon>
        <taxon>Hyphomicrobiales</taxon>
        <taxon>Cohaesibacteraceae</taxon>
    </lineage>
</organism>
<feature type="transmembrane region" description="Helical" evidence="1">
    <location>
        <begin position="148"/>
        <end position="166"/>
    </location>
</feature>
<evidence type="ECO:0000259" key="2">
    <source>
        <dbReference type="Pfam" id="PF00892"/>
    </source>
</evidence>
<dbReference type="OrthoDB" id="7165334at2"/>
<proteinExistence type="predicted"/>
<name>A0A2N5XL49_9HYPH</name>
<evidence type="ECO:0000313" key="4">
    <source>
        <dbReference type="Proteomes" id="UP000234881"/>
    </source>
</evidence>
<feature type="domain" description="EamA" evidence="2">
    <location>
        <begin position="149"/>
        <end position="274"/>
    </location>
</feature>
<dbReference type="PANTHER" id="PTHR22911:SF103">
    <property type="entry name" value="BLR2811 PROTEIN"/>
    <property type="match status" value="1"/>
</dbReference>
<dbReference type="GO" id="GO:0016020">
    <property type="term" value="C:membrane"/>
    <property type="evidence" value="ECO:0007669"/>
    <property type="project" value="InterPro"/>
</dbReference>
<feature type="transmembrane region" description="Helical" evidence="1">
    <location>
        <begin position="75"/>
        <end position="93"/>
    </location>
</feature>
<keyword evidence="1" id="KW-0472">Membrane</keyword>
<dbReference type="SUPFAM" id="SSF103481">
    <property type="entry name" value="Multidrug resistance efflux transporter EmrE"/>
    <property type="match status" value="2"/>
</dbReference>
<dbReference type="EMBL" id="PKUQ01000055">
    <property type="protein sequence ID" value="PLW75168.1"/>
    <property type="molecule type" value="Genomic_DNA"/>
</dbReference>
<feature type="transmembrane region" description="Helical" evidence="1">
    <location>
        <begin position="178"/>
        <end position="199"/>
    </location>
</feature>
<dbReference type="Pfam" id="PF00892">
    <property type="entry name" value="EamA"/>
    <property type="match status" value="2"/>
</dbReference>
<feature type="transmembrane region" description="Helical" evidence="1">
    <location>
        <begin position="7"/>
        <end position="25"/>
    </location>
</feature>
<keyword evidence="4" id="KW-1185">Reference proteome</keyword>
<evidence type="ECO:0000313" key="3">
    <source>
        <dbReference type="EMBL" id="PLW75168.1"/>
    </source>
</evidence>
<dbReference type="Proteomes" id="UP000234881">
    <property type="component" value="Unassembled WGS sequence"/>
</dbReference>
<sequence length="284" mass="29946">MSAHLRGSVLMVLAMAFFAIEDALLKSVMQQLPVGEVLILFGSGGLLVFMGLAMARSEQILDTRMFSKTLALRSVSEVAGRLFYTIAIALTPLSSASAILQATPLVVALGAVVFFGERVGPKRWFAISIGFLGVLLILRPGIEGFEPASIFAVLGTLGFAGRDLATRAAPPHMSNNQLGVYGFLMLVIAGIIALAYTGGATWPDVTVSMQLAAAIVIGVTAYNALTGAMRSGDVSIVAPFRYTRLIFGVLLGVTVFAERPDMLTIVGSVIIAVSGLYTLICKRT</sequence>
<feature type="transmembrane region" description="Helical" evidence="1">
    <location>
        <begin position="124"/>
        <end position="142"/>
    </location>
</feature>
<feature type="transmembrane region" description="Helical" evidence="1">
    <location>
        <begin position="99"/>
        <end position="117"/>
    </location>
</feature>
<dbReference type="Gene3D" id="1.10.3730.20">
    <property type="match status" value="1"/>
</dbReference>
<evidence type="ECO:0000256" key="1">
    <source>
        <dbReference type="SAM" id="Phobius"/>
    </source>
</evidence>
<keyword evidence="1" id="KW-1133">Transmembrane helix</keyword>
<comment type="caution">
    <text evidence="3">The sequence shown here is derived from an EMBL/GenBank/DDBJ whole genome shotgun (WGS) entry which is preliminary data.</text>
</comment>
<dbReference type="PANTHER" id="PTHR22911">
    <property type="entry name" value="ACYL-MALONYL CONDENSING ENZYME-RELATED"/>
    <property type="match status" value="1"/>
</dbReference>
<gene>
    <name evidence="3" type="ORF">C0081_22405</name>
</gene>
<dbReference type="AlphaFoldDB" id="A0A2N5XL49"/>
<reference evidence="3 4" key="1">
    <citation type="submission" date="2018-01" db="EMBL/GenBank/DDBJ databases">
        <title>The draft genome sequence of Cohaesibacter sp. H1304.</title>
        <authorList>
            <person name="Wang N.-N."/>
            <person name="Du Z.-J."/>
        </authorList>
    </citation>
    <scope>NUCLEOTIDE SEQUENCE [LARGE SCALE GENOMIC DNA]</scope>
    <source>
        <strain evidence="3 4">H1304</strain>
    </source>
</reference>
<feature type="transmembrane region" description="Helical" evidence="1">
    <location>
        <begin position="237"/>
        <end position="256"/>
    </location>
</feature>
<feature type="transmembrane region" description="Helical" evidence="1">
    <location>
        <begin position="205"/>
        <end position="225"/>
    </location>
</feature>
<feature type="transmembrane region" description="Helical" evidence="1">
    <location>
        <begin position="37"/>
        <end position="55"/>
    </location>
</feature>
<feature type="transmembrane region" description="Helical" evidence="1">
    <location>
        <begin position="262"/>
        <end position="280"/>
    </location>
</feature>
<accession>A0A2N5XL49</accession>
<dbReference type="InterPro" id="IPR000620">
    <property type="entry name" value="EamA_dom"/>
</dbReference>